<gene>
    <name evidence="3" type="ORF">C2E16_12785</name>
</gene>
<name>A0ABN5HBB9_9GAMM</name>
<reference evidence="3 4" key="1">
    <citation type="submission" date="2018-01" db="EMBL/GenBank/DDBJ databases">
        <title>Complete and assembled Genome of Pantoea calida DSM22759T.</title>
        <authorList>
            <person name="Stevens M.J.A."/>
            <person name="Zurfluh K."/>
            <person name="Stephan R."/>
        </authorList>
    </citation>
    <scope>NUCLEOTIDE SEQUENCE [LARGE SCALE GENOMIC DNA]</scope>
    <source>
        <strain evidence="3 4">DSM 22759</strain>
    </source>
</reference>
<sequence>MSTQPKLWVFSSLVQDKEDPQQLIAYAIYKSHKEEKAQRLKHQGKSDDEIKAELEKWHDEVALDPRLLENYQERALSIVDALIEGANQAAEQHFDVIAKDKIDALIATHSDAITTISARHQSEVDALKNQLAAAHEKARLEWANKIAQWVPAQHTPPAWKRYLIKFAAWLGAGVSGLLGTVITTVLIVGLCSLFVTKEDRAAMINSTLKKGIDMLVPEKPLDIPTRPGKPHPKEANPDDFSNGVGS</sequence>
<dbReference type="Proteomes" id="UP000237673">
    <property type="component" value="Chromosome"/>
</dbReference>
<protein>
    <submittedName>
        <fullName evidence="3">Uncharacterized protein</fullName>
    </submittedName>
</protein>
<evidence type="ECO:0000256" key="1">
    <source>
        <dbReference type="SAM" id="MobiDB-lite"/>
    </source>
</evidence>
<feature type="transmembrane region" description="Helical" evidence="2">
    <location>
        <begin position="166"/>
        <end position="195"/>
    </location>
</feature>
<keyword evidence="2" id="KW-0812">Transmembrane</keyword>
<keyword evidence="4" id="KW-1185">Reference proteome</keyword>
<keyword evidence="2" id="KW-1133">Transmembrane helix</keyword>
<dbReference type="GeneID" id="84632062"/>
<accession>A0ABN5HBB9</accession>
<dbReference type="EMBL" id="CP026378">
    <property type="protein sequence ID" value="AUY25698.1"/>
    <property type="molecule type" value="Genomic_DNA"/>
</dbReference>
<evidence type="ECO:0000256" key="2">
    <source>
        <dbReference type="SAM" id="Phobius"/>
    </source>
</evidence>
<evidence type="ECO:0000313" key="3">
    <source>
        <dbReference type="EMBL" id="AUY25698.1"/>
    </source>
</evidence>
<keyword evidence="2" id="KW-0472">Membrane</keyword>
<evidence type="ECO:0000313" key="4">
    <source>
        <dbReference type="Proteomes" id="UP000237673"/>
    </source>
</evidence>
<proteinExistence type="predicted"/>
<dbReference type="RefSeq" id="WP_084971388.1">
    <property type="nucleotide sequence ID" value="NZ_CAXOMJ010000035.1"/>
</dbReference>
<feature type="region of interest" description="Disordered" evidence="1">
    <location>
        <begin position="219"/>
        <end position="246"/>
    </location>
</feature>
<organism evidence="3 4">
    <name type="scientific">Mixta calida</name>
    <dbReference type="NCBI Taxonomy" id="665913"/>
    <lineage>
        <taxon>Bacteria</taxon>
        <taxon>Pseudomonadati</taxon>
        <taxon>Pseudomonadota</taxon>
        <taxon>Gammaproteobacteria</taxon>
        <taxon>Enterobacterales</taxon>
        <taxon>Erwiniaceae</taxon>
        <taxon>Mixta</taxon>
    </lineage>
</organism>